<dbReference type="Pfam" id="PF13426">
    <property type="entry name" value="PAS_9"/>
    <property type="match status" value="1"/>
</dbReference>
<keyword evidence="7" id="KW-0067">ATP-binding</keyword>
<dbReference type="SUPFAM" id="SSF55874">
    <property type="entry name" value="ATPase domain of HSP90 chaperone/DNA topoisomerase II/histidine kinase"/>
    <property type="match status" value="1"/>
</dbReference>
<dbReference type="PROSITE" id="PS50112">
    <property type="entry name" value="PAS"/>
    <property type="match status" value="1"/>
</dbReference>
<feature type="region of interest" description="Disordered" evidence="9">
    <location>
        <begin position="1"/>
        <end position="42"/>
    </location>
</feature>
<dbReference type="RefSeq" id="WP_150077088.1">
    <property type="nucleotide sequence ID" value="NZ_VWOX01000007.1"/>
</dbReference>
<protein>
    <recommendedName>
        <fullName evidence="2">histidine kinase</fullName>
        <ecNumber evidence="2">2.7.13.3</ecNumber>
    </recommendedName>
</protein>
<dbReference type="PRINTS" id="PR00344">
    <property type="entry name" value="BCTRLSENSOR"/>
</dbReference>
<dbReference type="SMART" id="SM00387">
    <property type="entry name" value="HATPase_c"/>
    <property type="match status" value="1"/>
</dbReference>
<dbReference type="Gene3D" id="1.10.287.130">
    <property type="match status" value="1"/>
</dbReference>
<keyword evidence="8" id="KW-0902">Two-component regulatory system</keyword>
<feature type="compositionally biased region" description="Polar residues" evidence="9">
    <location>
        <begin position="11"/>
        <end position="24"/>
    </location>
</feature>
<dbReference type="NCBIfam" id="TIGR00229">
    <property type="entry name" value="sensory_box"/>
    <property type="match status" value="1"/>
</dbReference>
<proteinExistence type="predicted"/>
<keyword evidence="13" id="KW-1185">Reference proteome</keyword>
<dbReference type="InterPro" id="IPR003661">
    <property type="entry name" value="HisK_dim/P_dom"/>
</dbReference>
<comment type="caution">
    <text evidence="12">The sequence shown here is derived from an EMBL/GenBank/DDBJ whole genome shotgun (WGS) entry which is preliminary data.</text>
</comment>
<feature type="domain" description="Histidine kinase" evidence="10">
    <location>
        <begin position="189"/>
        <end position="400"/>
    </location>
</feature>
<evidence type="ECO:0000256" key="5">
    <source>
        <dbReference type="ARBA" id="ARBA00022741"/>
    </source>
</evidence>
<evidence type="ECO:0000259" key="10">
    <source>
        <dbReference type="PROSITE" id="PS50109"/>
    </source>
</evidence>
<dbReference type="InterPro" id="IPR004358">
    <property type="entry name" value="Sig_transdc_His_kin-like_C"/>
</dbReference>
<feature type="region of interest" description="Disordered" evidence="9">
    <location>
        <begin position="114"/>
        <end position="134"/>
    </location>
</feature>
<keyword evidence="5" id="KW-0547">Nucleotide-binding</keyword>
<organism evidence="12 13">
    <name type="scientific">Roseiconus nitratireducens</name>
    <dbReference type="NCBI Taxonomy" id="2605748"/>
    <lineage>
        <taxon>Bacteria</taxon>
        <taxon>Pseudomonadati</taxon>
        <taxon>Planctomycetota</taxon>
        <taxon>Planctomycetia</taxon>
        <taxon>Pirellulales</taxon>
        <taxon>Pirellulaceae</taxon>
        <taxon>Roseiconus</taxon>
    </lineage>
</organism>
<dbReference type="GO" id="GO:0000155">
    <property type="term" value="F:phosphorelay sensor kinase activity"/>
    <property type="evidence" value="ECO:0007669"/>
    <property type="project" value="InterPro"/>
</dbReference>
<dbReference type="Proteomes" id="UP000324479">
    <property type="component" value="Unassembled WGS sequence"/>
</dbReference>
<name>A0A5M6D5A6_9BACT</name>
<dbReference type="Pfam" id="PF00512">
    <property type="entry name" value="HisKA"/>
    <property type="match status" value="1"/>
</dbReference>
<dbReference type="SMART" id="SM00091">
    <property type="entry name" value="PAS"/>
    <property type="match status" value="1"/>
</dbReference>
<dbReference type="Gene3D" id="3.30.450.20">
    <property type="entry name" value="PAS domain"/>
    <property type="match status" value="1"/>
</dbReference>
<dbReference type="SUPFAM" id="SSF55785">
    <property type="entry name" value="PYP-like sensor domain (PAS domain)"/>
    <property type="match status" value="1"/>
</dbReference>
<dbReference type="Pfam" id="PF02518">
    <property type="entry name" value="HATPase_c"/>
    <property type="match status" value="1"/>
</dbReference>
<gene>
    <name evidence="12" type="ORF">FYK55_14150</name>
</gene>
<evidence type="ECO:0000313" key="13">
    <source>
        <dbReference type="Proteomes" id="UP000324479"/>
    </source>
</evidence>
<sequence>MSKLVDRATVSMEQPNDNEPSSHGDQPIGHRPTRYKSGATRCGTIGSDSDVRLATIAKIANDGIITTDERGLVDTFNAGAERLFGYHAHDVIGKNVSLLMPSLEDGWHEECHAGNLSGEDRSFDGGGREVMGRRRDGSTFPVRLLVGEMRLGGTRCFTGIVHDISAQQQAEERALRAERLAAIGQMISAVTHESRNVLQRMSTNLEMAAMESAGRPEVLEYISRVRSAQNDLARLFEELRDFAAPIKLDLEPCSLDELIKEVLDEFSGQSNERRIECRSIFKGSDSRCEVDVFRIAQVFRNMIENSLAACDDPIFIELRAVNAELNGQAAIKLSYRDNGPGLNEEQRRRVFEPFFTTKPKGSGLGMPISKRIVEAHGGRMALGATRDSGAEFLITLPRRTLARN</sequence>
<evidence type="ECO:0000256" key="6">
    <source>
        <dbReference type="ARBA" id="ARBA00022777"/>
    </source>
</evidence>
<dbReference type="SMART" id="SM00388">
    <property type="entry name" value="HisKA"/>
    <property type="match status" value="1"/>
</dbReference>
<evidence type="ECO:0000256" key="3">
    <source>
        <dbReference type="ARBA" id="ARBA00022553"/>
    </source>
</evidence>
<dbReference type="InterPro" id="IPR036890">
    <property type="entry name" value="HATPase_C_sf"/>
</dbReference>
<dbReference type="InterPro" id="IPR035965">
    <property type="entry name" value="PAS-like_dom_sf"/>
</dbReference>
<evidence type="ECO:0000256" key="1">
    <source>
        <dbReference type="ARBA" id="ARBA00000085"/>
    </source>
</evidence>
<feature type="domain" description="PAS" evidence="11">
    <location>
        <begin position="49"/>
        <end position="102"/>
    </location>
</feature>
<keyword evidence="4" id="KW-0808">Transferase</keyword>
<dbReference type="InterPro" id="IPR005467">
    <property type="entry name" value="His_kinase_dom"/>
</dbReference>
<dbReference type="EC" id="2.7.13.3" evidence="2"/>
<evidence type="ECO:0000313" key="12">
    <source>
        <dbReference type="EMBL" id="KAA5542671.1"/>
    </source>
</evidence>
<accession>A0A5M6D5A6</accession>
<reference evidence="12 13" key="1">
    <citation type="submission" date="2019-08" db="EMBL/GenBank/DDBJ databases">
        <authorList>
            <person name="Dhanesh K."/>
            <person name="Kumar G."/>
            <person name="Sasikala C."/>
            <person name="Venkata Ramana C."/>
        </authorList>
    </citation>
    <scope>NUCLEOTIDE SEQUENCE [LARGE SCALE GENOMIC DNA]</scope>
    <source>
        <strain evidence="12 13">JC645</strain>
    </source>
</reference>
<dbReference type="InterPro" id="IPR000014">
    <property type="entry name" value="PAS"/>
</dbReference>
<comment type="catalytic activity">
    <reaction evidence="1">
        <text>ATP + protein L-histidine = ADP + protein N-phospho-L-histidine.</text>
        <dbReference type="EC" id="2.7.13.3"/>
    </reaction>
</comment>
<dbReference type="PROSITE" id="PS50109">
    <property type="entry name" value="HIS_KIN"/>
    <property type="match status" value="1"/>
</dbReference>
<dbReference type="AlphaFoldDB" id="A0A5M6D5A6"/>
<evidence type="ECO:0000256" key="7">
    <source>
        <dbReference type="ARBA" id="ARBA00022840"/>
    </source>
</evidence>
<evidence type="ECO:0000256" key="2">
    <source>
        <dbReference type="ARBA" id="ARBA00012438"/>
    </source>
</evidence>
<evidence type="ECO:0000259" key="11">
    <source>
        <dbReference type="PROSITE" id="PS50112"/>
    </source>
</evidence>
<dbReference type="InterPro" id="IPR003594">
    <property type="entry name" value="HATPase_dom"/>
</dbReference>
<evidence type="ECO:0000256" key="9">
    <source>
        <dbReference type="SAM" id="MobiDB-lite"/>
    </source>
</evidence>
<dbReference type="InterPro" id="IPR036097">
    <property type="entry name" value="HisK_dim/P_sf"/>
</dbReference>
<keyword evidence="6" id="KW-0418">Kinase</keyword>
<dbReference type="CDD" id="cd00130">
    <property type="entry name" value="PAS"/>
    <property type="match status" value="1"/>
</dbReference>
<keyword evidence="3" id="KW-0597">Phosphoprotein</keyword>
<dbReference type="SUPFAM" id="SSF47384">
    <property type="entry name" value="Homodimeric domain of signal transducing histidine kinase"/>
    <property type="match status" value="1"/>
</dbReference>
<evidence type="ECO:0000256" key="4">
    <source>
        <dbReference type="ARBA" id="ARBA00022679"/>
    </source>
</evidence>
<dbReference type="Gene3D" id="3.30.565.10">
    <property type="entry name" value="Histidine kinase-like ATPase, C-terminal domain"/>
    <property type="match status" value="1"/>
</dbReference>
<dbReference type="PANTHER" id="PTHR43065:SF10">
    <property type="entry name" value="PEROXIDE STRESS-ACTIVATED HISTIDINE KINASE MAK3"/>
    <property type="match status" value="1"/>
</dbReference>
<evidence type="ECO:0000256" key="8">
    <source>
        <dbReference type="ARBA" id="ARBA00023012"/>
    </source>
</evidence>
<dbReference type="PANTHER" id="PTHR43065">
    <property type="entry name" value="SENSOR HISTIDINE KINASE"/>
    <property type="match status" value="1"/>
</dbReference>
<dbReference type="GO" id="GO:0005524">
    <property type="term" value="F:ATP binding"/>
    <property type="evidence" value="ECO:0007669"/>
    <property type="project" value="UniProtKB-KW"/>
</dbReference>
<dbReference type="EMBL" id="VWOX01000007">
    <property type="protein sequence ID" value="KAA5542671.1"/>
    <property type="molecule type" value="Genomic_DNA"/>
</dbReference>